<organism evidence="9 10">
    <name type="scientific">Sediminibacterium ginsengisoli</name>
    <dbReference type="NCBI Taxonomy" id="413434"/>
    <lineage>
        <taxon>Bacteria</taxon>
        <taxon>Pseudomonadati</taxon>
        <taxon>Bacteroidota</taxon>
        <taxon>Chitinophagia</taxon>
        <taxon>Chitinophagales</taxon>
        <taxon>Chitinophagaceae</taxon>
        <taxon>Sediminibacterium</taxon>
    </lineage>
</organism>
<feature type="transmembrane region" description="Helical" evidence="6">
    <location>
        <begin position="755"/>
        <end position="780"/>
    </location>
</feature>
<dbReference type="Pfam" id="PF12704">
    <property type="entry name" value="MacB_PCD"/>
    <property type="match status" value="1"/>
</dbReference>
<feature type="domain" description="ABC3 transporter permease C-terminal" evidence="7">
    <location>
        <begin position="674"/>
        <end position="787"/>
    </location>
</feature>
<dbReference type="GO" id="GO:0022857">
    <property type="term" value="F:transmembrane transporter activity"/>
    <property type="evidence" value="ECO:0007669"/>
    <property type="project" value="TreeGrafter"/>
</dbReference>
<gene>
    <name evidence="9" type="ORF">SAMN04488132_110113</name>
</gene>
<feature type="transmembrane region" description="Helical" evidence="6">
    <location>
        <begin position="723"/>
        <end position="743"/>
    </location>
</feature>
<feature type="transmembrane region" description="Helical" evidence="6">
    <location>
        <begin position="284"/>
        <end position="311"/>
    </location>
</feature>
<dbReference type="Pfam" id="PF02687">
    <property type="entry name" value="FtsX"/>
    <property type="match status" value="2"/>
</dbReference>
<evidence type="ECO:0000259" key="8">
    <source>
        <dbReference type="Pfam" id="PF12704"/>
    </source>
</evidence>
<keyword evidence="10" id="KW-1185">Reference proteome</keyword>
<evidence type="ECO:0000256" key="2">
    <source>
        <dbReference type="ARBA" id="ARBA00022475"/>
    </source>
</evidence>
<name>A0A1T4R305_9BACT</name>
<feature type="transmembrane region" description="Helical" evidence="6">
    <location>
        <begin position="21"/>
        <end position="41"/>
    </location>
</feature>
<feature type="transmembrane region" description="Helical" evidence="6">
    <location>
        <begin position="671"/>
        <end position="696"/>
    </location>
</feature>
<feature type="transmembrane region" description="Helical" evidence="6">
    <location>
        <begin position="338"/>
        <end position="360"/>
    </location>
</feature>
<dbReference type="PANTHER" id="PTHR30572:SF18">
    <property type="entry name" value="ABC-TYPE MACROLIDE FAMILY EXPORT SYSTEM PERMEASE COMPONENT 2"/>
    <property type="match status" value="1"/>
</dbReference>
<keyword evidence="2" id="KW-1003">Cell membrane</keyword>
<dbReference type="Proteomes" id="UP000190888">
    <property type="component" value="Unassembled WGS sequence"/>
</dbReference>
<accession>A0A1T4R305</accession>
<evidence type="ECO:0000256" key="4">
    <source>
        <dbReference type="ARBA" id="ARBA00022989"/>
    </source>
</evidence>
<keyword evidence="4 6" id="KW-1133">Transmembrane helix</keyword>
<reference evidence="9 10" key="1">
    <citation type="submission" date="2017-02" db="EMBL/GenBank/DDBJ databases">
        <authorList>
            <person name="Peterson S.W."/>
        </authorList>
    </citation>
    <scope>NUCLEOTIDE SEQUENCE [LARGE SCALE GENOMIC DNA]</scope>
    <source>
        <strain evidence="9 10">DSM 22335</strain>
    </source>
</reference>
<keyword evidence="3 6" id="KW-0812">Transmembrane</keyword>
<comment type="subcellular location">
    <subcellularLocation>
        <location evidence="1">Cell membrane</location>
        <topology evidence="1">Multi-pass membrane protein</topology>
    </subcellularLocation>
</comment>
<proteinExistence type="predicted"/>
<feature type="transmembrane region" description="Helical" evidence="6">
    <location>
        <begin position="425"/>
        <end position="446"/>
    </location>
</feature>
<dbReference type="EMBL" id="FUWH01000010">
    <property type="protein sequence ID" value="SKA10434.1"/>
    <property type="molecule type" value="Genomic_DNA"/>
</dbReference>
<dbReference type="InterPro" id="IPR025857">
    <property type="entry name" value="MacB_PCD"/>
</dbReference>
<sequence length="794" mass="88329">MFRNYLKTSFRYLRRHKLFSLINLAGLSIGLTVCFFVVSYVRFESSYDGFHEHADRIYRVITDVESPSGAIAYEGSSAPMGPALQAAFPEIQASTRLLLDYFIVKKDINTFSEEKVAYADASLFSVFSFPLLSGDRSTMLEAPFNMVLSETAAKRYFGSSNPVGQTLYLDGGQPAVVTGVMKDMPSNAHFKADILVSLSTLLKIYNPNRGSNWKAFGFYTYLLLPPHTDLQVFNRKLNTFLGQYYKDLPSRYQVSAEPLTDIYLHGKPRGNRSGSAVTGNVSNIYIFSAIAVFVLLIACFNFINLTTAFSLQRAKEISVRKVLGASGKQLRFQFLTDAALIALIAFCVSLILIIMLTPAFNKLAGKEVIQHITGNRSQLLLLLIVSLVTGILSGIYPAFFMAAFRPLNGLKGRFSTGTQGLALRRSLVTVQFTISIVLIAATLIVYTQLHYMQNRDLGFRKTHQLYIDFHFDNRISSRSEAVKQELLRIPGVKEVSLSSCLPGRPTLKRMTETEDANGNMQTAETDIYYIDQDFLPQYGIELLAGHNFYNASDTASLLVNETLIKGLGYKNAAAAIGKRLQQNRQSGTIGGVIRDFHFNSFREEVKPLTLRILPGNFTFITLTLDTEDPSASLQLIDKAWKGIMPGMPLIYAFTDDTYNNLYQAEERFGRLFTIFSALAIFISCLGLLGLSAFSIVQRTREIGIRKVLGASASAIITLLTRDFIKLIAIAFLIAVPVAWYIMSQWLNEFAYRTGISWWLFALAGISAVMVTLLTVGIQAYRAAMANPVKSIGTE</sequence>
<dbReference type="InterPro" id="IPR050250">
    <property type="entry name" value="Macrolide_Exporter_MacB"/>
</dbReference>
<evidence type="ECO:0000256" key="6">
    <source>
        <dbReference type="SAM" id="Phobius"/>
    </source>
</evidence>
<dbReference type="AlphaFoldDB" id="A0A1T4R305"/>
<feature type="transmembrane region" description="Helical" evidence="6">
    <location>
        <begin position="380"/>
        <end position="404"/>
    </location>
</feature>
<evidence type="ECO:0000313" key="9">
    <source>
        <dbReference type="EMBL" id="SKA10434.1"/>
    </source>
</evidence>
<evidence type="ECO:0000256" key="5">
    <source>
        <dbReference type="ARBA" id="ARBA00023136"/>
    </source>
</evidence>
<dbReference type="RefSeq" id="WP_078832355.1">
    <property type="nucleotide sequence ID" value="NZ_FUWH01000010.1"/>
</dbReference>
<keyword evidence="5 6" id="KW-0472">Membrane</keyword>
<evidence type="ECO:0000259" key="7">
    <source>
        <dbReference type="Pfam" id="PF02687"/>
    </source>
</evidence>
<dbReference type="InterPro" id="IPR003838">
    <property type="entry name" value="ABC3_permease_C"/>
</dbReference>
<dbReference type="PANTHER" id="PTHR30572">
    <property type="entry name" value="MEMBRANE COMPONENT OF TRANSPORTER-RELATED"/>
    <property type="match status" value="1"/>
</dbReference>
<feature type="domain" description="MacB-like periplasmic core" evidence="8">
    <location>
        <begin position="20"/>
        <end position="237"/>
    </location>
</feature>
<evidence type="ECO:0000256" key="1">
    <source>
        <dbReference type="ARBA" id="ARBA00004651"/>
    </source>
</evidence>
<dbReference type="STRING" id="413434.SAMN04488132_110113"/>
<evidence type="ECO:0000313" key="10">
    <source>
        <dbReference type="Proteomes" id="UP000190888"/>
    </source>
</evidence>
<protein>
    <submittedName>
        <fullName evidence="9">Putative ABC transport system permease protein</fullName>
    </submittedName>
</protein>
<dbReference type="GO" id="GO:0005886">
    <property type="term" value="C:plasma membrane"/>
    <property type="evidence" value="ECO:0007669"/>
    <property type="project" value="UniProtKB-SubCell"/>
</dbReference>
<dbReference type="OrthoDB" id="1451596at2"/>
<evidence type="ECO:0000256" key="3">
    <source>
        <dbReference type="ARBA" id="ARBA00022692"/>
    </source>
</evidence>
<feature type="domain" description="ABC3 transporter permease C-terminal" evidence="7">
    <location>
        <begin position="289"/>
        <end position="401"/>
    </location>
</feature>